<protein>
    <submittedName>
        <fullName evidence="11">Phytosulfokine receptor 1</fullName>
    </submittedName>
</protein>
<evidence type="ECO:0000256" key="10">
    <source>
        <dbReference type="ARBA" id="ARBA00023180"/>
    </source>
</evidence>
<proteinExistence type="predicted"/>
<keyword evidence="6" id="KW-0677">Repeat</keyword>
<keyword evidence="8" id="KW-0472">Membrane</keyword>
<accession>A0A2J7Z109</accession>
<organism evidence="11 12">
    <name type="scientific">Tetrabaena socialis</name>
    <dbReference type="NCBI Taxonomy" id="47790"/>
    <lineage>
        <taxon>Eukaryota</taxon>
        <taxon>Viridiplantae</taxon>
        <taxon>Chlorophyta</taxon>
        <taxon>core chlorophytes</taxon>
        <taxon>Chlorophyceae</taxon>
        <taxon>CS clade</taxon>
        <taxon>Chlamydomonadales</taxon>
        <taxon>Tetrabaenaceae</taxon>
        <taxon>Tetrabaena</taxon>
    </lineage>
</organism>
<reference evidence="11 12" key="1">
    <citation type="journal article" date="2017" name="Mol. Biol. Evol.">
        <title>The 4-celled Tetrabaena socialis nuclear genome reveals the essential components for genetic control of cell number at the origin of multicellularity in the volvocine lineage.</title>
        <authorList>
            <person name="Featherston J."/>
            <person name="Arakaki Y."/>
            <person name="Hanschen E.R."/>
            <person name="Ferris P.J."/>
            <person name="Michod R.E."/>
            <person name="Olson B.J.S.C."/>
            <person name="Nozaki H."/>
            <person name="Durand P.M."/>
        </authorList>
    </citation>
    <scope>NUCLEOTIDE SEQUENCE [LARGE SCALE GENOMIC DNA]</scope>
    <source>
        <strain evidence="11 12">NIES-571</strain>
    </source>
</reference>
<dbReference type="Proteomes" id="UP000236333">
    <property type="component" value="Unassembled WGS sequence"/>
</dbReference>
<dbReference type="InterPro" id="IPR032675">
    <property type="entry name" value="LRR_dom_sf"/>
</dbReference>
<name>A0A2J7Z109_9CHLO</name>
<dbReference type="InterPro" id="IPR001611">
    <property type="entry name" value="Leu-rich_rpt"/>
</dbReference>
<keyword evidence="3" id="KW-0433">Leucine-rich repeat</keyword>
<feature type="non-terminal residue" evidence="11">
    <location>
        <position position="147"/>
    </location>
</feature>
<keyword evidence="10" id="KW-0325">Glycoprotein</keyword>
<dbReference type="Pfam" id="PF13855">
    <property type="entry name" value="LRR_8"/>
    <property type="match status" value="1"/>
</dbReference>
<evidence type="ECO:0000256" key="4">
    <source>
        <dbReference type="ARBA" id="ARBA00022692"/>
    </source>
</evidence>
<evidence type="ECO:0000256" key="9">
    <source>
        <dbReference type="ARBA" id="ARBA00023170"/>
    </source>
</evidence>
<keyword evidence="7" id="KW-1133">Transmembrane helix</keyword>
<keyword evidence="12" id="KW-1185">Reference proteome</keyword>
<evidence type="ECO:0000313" key="12">
    <source>
        <dbReference type="Proteomes" id="UP000236333"/>
    </source>
</evidence>
<evidence type="ECO:0000256" key="8">
    <source>
        <dbReference type="ARBA" id="ARBA00023136"/>
    </source>
</evidence>
<dbReference type="GO" id="GO:0005930">
    <property type="term" value="C:axoneme"/>
    <property type="evidence" value="ECO:0007669"/>
    <property type="project" value="UniProtKB-SubCell"/>
</dbReference>
<evidence type="ECO:0000256" key="7">
    <source>
        <dbReference type="ARBA" id="ARBA00022989"/>
    </source>
</evidence>
<dbReference type="PANTHER" id="PTHR27000">
    <property type="entry name" value="LEUCINE-RICH REPEAT RECEPTOR-LIKE PROTEIN KINASE FAMILY PROTEIN-RELATED"/>
    <property type="match status" value="1"/>
</dbReference>
<dbReference type="SUPFAM" id="SSF52058">
    <property type="entry name" value="L domain-like"/>
    <property type="match status" value="1"/>
</dbReference>
<keyword evidence="5" id="KW-0732">Signal</keyword>
<comment type="caution">
    <text evidence="11">The sequence shown here is derived from an EMBL/GenBank/DDBJ whole genome shotgun (WGS) entry which is preliminary data.</text>
</comment>
<dbReference type="Gene3D" id="3.80.10.10">
    <property type="entry name" value="Ribonuclease Inhibitor"/>
    <property type="match status" value="1"/>
</dbReference>
<keyword evidence="4" id="KW-0812">Transmembrane</keyword>
<sequence length="147" mass="15529">MQLETLDLSYNTALYGSLPSSWNSALTGLRYLDLSHTALDGTVPASWSGFTRLRCLDLSHSSLCGDLPPDLPCFDMGTRFNAADSNWQWRECDGDALLGSDGAPSCTVRSSTCSAHVTAGPALDASALLELKAAVGNPTELSSWGDA</sequence>
<gene>
    <name evidence="11" type="ORF">TSOC_015284</name>
</gene>
<evidence type="ECO:0000256" key="1">
    <source>
        <dbReference type="ARBA" id="ARBA00004167"/>
    </source>
</evidence>
<dbReference type="EMBL" id="PGGS01004774">
    <property type="protein sequence ID" value="PNG93965.1"/>
    <property type="molecule type" value="Genomic_DNA"/>
</dbReference>
<evidence type="ECO:0000313" key="11">
    <source>
        <dbReference type="EMBL" id="PNG93965.1"/>
    </source>
</evidence>
<evidence type="ECO:0000256" key="3">
    <source>
        <dbReference type="ARBA" id="ARBA00022614"/>
    </source>
</evidence>
<evidence type="ECO:0000256" key="2">
    <source>
        <dbReference type="ARBA" id="ARBA00004430"/>
    </source>
</evidence>
<dbReference type="OrthoDB" id="1535479at2759"/>
<evidence type="ECO:0000256" key="5">
    <source>
        <dbReference type="ARBA" id="ARBA00022729"/>
    </source>
</evidence>
<dbReference type="GO" id="GO:0016020">
    <property type="term" value="C:membrane"/>
    <property type="evidence" value="ECO:0007669"/>
    <property type="project" value="UniProtKB-SubCell"/>
</dbReference>
<dbReference type="AlphaFoldDB" id="A0A2J7Z109"/>
<keyword evidence="9 11" id="KW-0675">Receptor</keyword>
<comment type="subcellular location">
    <subcellularLocation>
        <location evidence="2">Cytoplasm</location>
        <location evidence="2">Cytoskeleton</location>
        <location evidence="2">Cilium axoneme</location>
    </subcellularLocation>
    <subcellularLocation>
        <location evidence="1">Membrane</location>
        <topology evidence="1">Single-pass membrane protein</topology>
    </subcellularLocation>
</comment>
<evidence type="ECO:0000256" key="6">
    <source>
        <dbReference type="ARBA" id="ARBA00022737"/>
    </source>
</evidence>